<gene>
    <name evidence="1" type="ORF">Nepgr_018223</name>
</gene>
<proteinExistence type="predicted"/>
<dbReference type="AlphaFoldDB" id="A0AAD3STQ1"/>
<organism evidence="1 2">
    <name type="scientific">Nepenthes gracilis</name>
    <name type="common">Slender pitcher plant</name>
    <dbReference type="NCBI Taxonomy" id="150966"/>
    <lineage>
        <taxon>Eukaryota</taxon>
        <taxon>Viridiplantae</taxon>
        <taxon>Streptophyta</taxon>
        <taxon>Embryophyta</taxon>
        <taxon>Tracheophyta</taxon>
        <taxon>Spermatophyta</taxon>
        <taxon>Magnoliopsida</taxon>
        <taxon>eudicotyledons</taxon>
        <taxon>Gunneridae</taxon>
        <taxon>Pentapetalae</taxon>
        <taxon>Caryophyllales</taxon>
        <taxon>Nepenthaceae</taxon>
        <taxon>Nepenthes</taxon>
    </lineage>
</organism>
<reference evidence="1" key="1">
    <citation type="submission" date="2023-05" db="EMBL/GenBank/DDBJ databases">
        <title>Nepenthes gracilis genome sequencing.</title>
        <authorList>
            <person name="Fukushima K."/>
        </authorList>
    </citation>
    <scope>NUCLEOTIDE SEQUENCE</scope>
    <source>
        <strain evidence="1">SING2019-196</strain>
    </source>
</reference>
<sequence length="86" mass="9317">MNVSLEVTGHALGIAADGGGVMDLRTSCCNREVAEWHSGCRRKSSSFLRLGLKCPDRVRVLLAPRGLSDGYKGCLGHFALHEFSEI</sequence>
<name>A0AAD3STQ1_NEPGR</name>
<keyword evidence="2" id="KW-1185">Reference proteome</keyword>
<accession>A0AAD3STQ1</accession>
<comment type="caution">
    <text evidence="1">The sequence shown here is derived from an EMBL/GenBank/DDBJ whole genome shotgun (WGS) entry which is preliminary data.</text>
</comment>
<protein>
    <submittedName>
        <fullName evidence="1">Uncharacterized protein</fullName>
    </submittedName>
</protein>
<dbReference type="Proteomes" id="UP001279734">
    <property type="component" value="Unassembled WGS sequence"/>
</dbReference>
<dbReference type="EMBL" id="BSYO01000016">
    <property type="protein sequence ID" value="GMH16382.1"/>
    <property type="molecule type" value="Genomic_DNA"/>
</dbReference>
<evidence type="ECO:0000313" key="2">
    <source>
        <dbReference type="Proteomes" id="UP001279734"/>
    </source>
</evidence>
<evidence type="ECO:0000313" key="1">
    <source>
        <dbReference type="EMBL" id="GMH16382.1"/>
    </source>
</evidence>